<dbReference type="InterPro" id="IPR036397">
    <property type="entry name" value="RNaseH_sf"/>
</dbReference>
<dbReference type="PANTHER" id="PTHR47723:SF7">
    <property type="entry name" value="RNASE H FAMILY PROTEIN"/>
    <property type="match status" value="1"/>
</dbReference>
<dbReference type="Gramene" id="OIT08999">
    <property type="protein sequence ID" value="OIT08999"/>
    <property type="gene ID" value="A4A49_44481"/>
</dbReference>
<evidence type="ECO:0000313" key="2">
    <source>
        <dbReference type="EMBL" id="OIT08999.1"/>
    </source>
</evidence>
<dbReference type="InterPro" id="IPR002156">
    <property type="entry name" value="RNaseH_domain"/>
</dbReference>
<dbReference type="PROSITE" id="PS50879">
    <property type="entry name" value="RNASE_H_1"/>
    <property type="match status" value="1"/>
</dbReference>
<evidence type="ECO:0000259" key="1">
    <source>
        <dbReference type="PROSITE" id="PS50879"/>
    </source>
</evidence>
<dbReference type="OMA" id="TIILENW"/>
<dbReference type="InterPro" id="IPR053151">
    <property type="entry name" value="RNase_H-like"/>
</dbReference>
<dbReference type="AlphaFoldDB" id="A0A1J6JH65"/>
<dbReference type="Proteomes" id="UP000187609">
    <property type="component" value="Unassembled WGS sequence"/>
</dbReference>
<gene>
    <name evidence="2" type="ORF">A4A49_44481</name>
</gene>
<dbReference type="CDD" id="cd06222">
    <property type="entry name" value="RNase_H_like"/>
    <property type="match status" value="1"/>
</dbReference>
<comment type="caution">
    <text evidence="2">The sequence shown here is derived from an EMBL/GenBank/DDBJ whole genome shotgun (WGS) entry which is preliminary data.</text>
</comment>
<name>A0A1J6JH65_NICAT</name>
<accession>A0A1J6JH65</accession>
<dbReference type="EMBL" id="MJEQ01022399">
    <property type="protein sequence ID" value="OIT08999.1"/>
    <property type="molecule type" value="Genomic_DNA"/>
</dbReference>
<sequence length="187" mass="21229">MNGWIQTWKNEVQKLLLNTMPIIIIRNLWKNRCAAKYGGKASSVSRTLFSITSDLLMLLRTSYTNVKWPSNWIEIYQITEDLQHHISVQQVIWRRPSHSYVKVNSDGNALDNPRKIGAGIIIKDHEGQFIHAIASPLGIDTNNQAETEAAYIGIKWCIDHGFSKIHLEADSNLLILWLTTNSEPPGP</sequence>
<dbReference type="InterPro" id="IPR044730">
    <property type="entry name" value="RNase_H-like_dom_plant"/>
</dbReference>
<dbReference type="Pfam" id="PF13456">
    <property type="entry name" value="RVT_3"/>
    <property type="match status" value="1"/>
</dbReference>
<proteinExistence type="predicted"/>
<dbReference type="GO" id="GO:0003676">
    <property type="term" value="F:nucleic acid binding"/>
    <property type="evidence" value="ECO:0007669"/>
    <property type="project" value="InterPro"/>
</dbReference>
<evidence type="ECO:0000313" key="3">
    <source>
        <dbReference type="Proteomes" id="UP000187609"/>
    </source>
</evidence>
<dbReference type="SUPFAM" id="SSF53098">
    <property type="entry name" value="Ribonuclease H-like"/>
    <property type="match status" value="1"/>
</dbReference>
<dbReference type="GO" id="GO:0004523">
    <property type="term" value="F:RNA-DNA hybrid ribonuclease activity"/>
    <property type="evidence" value="ECO:0007669"/>
    <property type="project" value="InterPro"/>
</dbReference>
<dbReference type="Gene3D" id="3.30.420.10">
    <property type="entry name" value="Ribonuclease H-like superfamily/Ribonuclease H"/>
    <property type="match status" value="1"/>
</dbReference>
<dbReference type="SMR" id="A0A1J6JH65"/>
<organism evidence="2 3">
    <name type="scientific">Nicotiana attenuata</name>
    <name type="common">Coyote tobacco</name>
    <dbReference type="NCBI Taxonomy" id="49451"/>
    <lineage>
        <taxon>Eukaryota</taxon>
        <taxon>Viridiplantae</taxon>
        <taxon>Streptophyta</taxon>
        <taxon>Embryophyta</taxon>
        <taxon>Tracheophyta</taxon>
        <taxon>Spermatophyta</taxon>
        <taxon>Magnoliopsida</taxon>
        <taxon>eudicotyledons</taxon>
        <taxon>Gunneridae</taxon>
        <taxon>Pentapetalae</taxon>
        <taxon>asterids</taxon>
        <taxon>lamiids</taxon>
        <taxon>Solanales</taxon>
        <taxon>Solanaceae</taxon>
        <taxon>Nicotianoideae</taxon>
        <taxon>Nicotianeae</taxon>
        <taxon>Nicotiana</taxon>
    </lineage>
</organism>
<reference evidence="2" key="1">
    <citation type="submission" date="2016-11" db="EMBL/GenBank/DDBJ databases">
        <title>The genome of Nicotiana attenuata.</title>
        <authorList>
            <person name="Xu S."/>
            <person name="Brockmoeller T."/>
            <person name="Gaquerel E."/>
            <person name="Navarro A."/>
            <person name="Kuhl H."/>
            <person name="Gase K."/>
            <person name="Ling Z."/>
            <person name="Zhou W."/>
            <person name="Kreitzer C."/>
            <person name="Stanke M."/>
            <person name="Tang H."/>
            <person name="Lyons E."/>
            <person name="Pandey P."/>
            <person name="Pandey S.P."/>
            <person name="Timmermann B."/>
            <person name="Baldwin I.T."/>
        </authorList>
    </citation>
    <scope>NUCLEOTIDE SEQUENCE [LARGE SCALE GENOMIC DNA]</scope>
    <source>
        <strain evidence="2">UT</strain>
    </source>
</reference>
<dbReference type="PANTHER" id="PTHR47723">
    <property type="entry name" value="OS05G0353850 PROTEIN"/>
    <property type="match status" value="1"/>
</dbReference>
<protein>
    <recommendedName>
        <fullName evidence="1">RNase H type-1 domain-containing protein</fullName>
    </recommendedName>
</protein>
<feature type="domain" description="RNase H type-1" evidence="1">
    <location>
        <begin position="97"/>
        <end position="187"/>
    </location>
</feature>
<keyword evidence="3" id="KW-1185">Reference proteome</keyword>
<dbReference type="InterPro" id="IPR012337">
    <property type="entry name" value="RNaseH-like_sf"/>
</dbReference>